<dbReference type="RefSeq" id="WP_251809565.1">
    <property type="nucleotide sequence ID" value="NZ_CP101527.1"/>
</dbReference>
<dbReference type="AlphaFoldDB" id="A0A9E8HPF2"/>
<sequence>MSKFDVKNKIDDWLYATYNTVADVLFFLKRDIRKVTAGNARFIRKETGGRCFIVGTGPSLKSVPDELFNLMSKEYCFGVNFLYKSEVFNKVKPNYYVLMDDYFWGEYSNTFSEICNKYDIGKPVFITDYRAKDLLNDHHMFLHAKNYPVNNVRLDLCGNSSALMNVVSYSIAAAMFMGFKEIYLVGCDYNAFSTNGIGHCYDDDDLKESGLNLAYFLKFYHITTEFHYLLAKEAKKNGVKIINITDGSLLDAYPRVSYKKIDW</sequence>
<keyword evidence="2" id="KW-1185">Reference proteome</keyword>
<dbReference type="KEGG" id="asem:NNL22_10215"/>
<proteinExistence type="predicted"/>
<name>A0A9E8HPF2_9ALTE</name>
<reference evidence="1" key="1">
    <citation type="submission" date="2022-07" db="EMBL/GenBank/DDBJ databases">
        <title>Alkalimarinus sp. nov., isolated from gut of a Alitta virens.</title>
        <authorList>
            <person name="Yang A.I."/>
            <person name="Shin N.-R."/>
        </authorList>
    </citation>
    <scope>NUCLEOTIDE SEQUENCE</scope>
    <source>
        <strain evidence="1">FA028</strain>
    </source>
</reference>
<dbReference type="Gene3D" id="3.90.1480.10">
    <property type="entry name" value="Alpha-2,3-sialyltransferase"/>
    <property type="match status" value="1"/>
</dbReference>
<evidence type="ECO:0000313" key="1">
    <source>
        <dbReference type="EMBL" id="UZW73424.1"/>
    </source>
</evidence>
<accession>A0A9E8HPF2</accession>
<dbReference type="EMBL" id="CP101527">
    <property type="protein sequence ID" value="UZW73424.1"/>
    <property type="molecule type" value="Genomic_DNA"/>
</dbReference>
<gene>
    <name evidence="1" type="ORF">NNL22_10215</name>
</gene>
<evidence type="ECO:0000313" key="2">
    <source>
        <dbReference type="Proteomes" id="UP001164472"/>
    </source>
</evidence>
<organism evidence="1 2">
    <name type="scientific">Alkalimarinus sediminis</name>
    <dbReference type="NCBI Taxonomy" id="1632866"/>
    <lineage>
        <taxon>Bacteria</taxon>
        <taxon>Pseudomonadati</taxon>
        <taxon>Pseudomonadota</taxon>
        <taxon>Gammaproteobacteria</taxon>
        <taxon>Alteromonadales</taxon>
        <taxon>Alteromonadaceae</taxon>
        <taxon>Alkalimarinus</taxon>
    </lineage>
</organism>
<evidence type="ECO:0008006" key="3">
    <source>
        <dbReference type="Google" id="ProtNLM"/>
    </source>
</evidence>
<dbReference type="Proteomes" id="UP001164472">
    <property type="component" value="Chromosome"/>
</dbReference>
<protein>
    <recommendedName>
        <fullName evidence="3">DUF115 domain-containing protein</fullName>
    </recommendedName>
</protein>